<name>A0A917AAV8_9RHOB</name>
<keyword evidence="1 4" id="KW-0349">Heme</keyword>
<dbReference type="OrthoDB" id="335174at2"/>
<dbReference type="RefSeq" id="WP_095597157.1">
    <property type="nucleotide sequence ID" value="NZ_BMKN01000001.1"/>
</dbReference>
<organism evidence="7 8">
    <name type="scientific">Actibacterium pelagium</name>
    <dbReference type="NCBI Taxonomy" id="2029103"/>
    <lineage>
        <taxon>Bacteria</taxon>
        <taxon>Pseudomonadati</taxon>
        <taxon>Pseudomonadota</taxon>
        <taxon>Alphaproteobacteria</taxon>
        <taxon>Rhodobacterales</taxon>
        <taxon>Roseobacteraceae</taxon>
        <taxon>Actibacterium</taxon>
    </lineage>
</organism>
<evidence type="ECO:0000256" key="5">
    <source>
        <dbReference type="SAM" id="SignalP"/>
    </source>
</evidence>
<evidence type="ECO:0000313" key="7">
    <source>
        <dbReference type="EMBL" id="GGE38016.1"/>
    </source>
</evidence>
<keyword evidence="8" id="KW-1185">Reference proteome</keyword>
<evidence type="ECO:0000256" key="3">
    <source>
        <dbReference type="ARBA" id="ARBA00023004"/>
    </source>
</evidence>
<dbReference type="GO" id="GO:0020037">
    <property type="term" value="F:heme binding"/>
    <property type="evidence" value="ECO:0007669"/>
    <property type="project" value="InterPro"/>
</dbReference>
<keyword evidence="3 4" id="KW-0408">Iron</keyword>
<dbReference type="InterPro" id="IPR009056">
    <property type="entry name" value="Cyt_c-like_dom"/>
</dbReference>
<evidence type="ECO:0000313" key="8">
    <source>
        <dbReference type="Proteomes" id="UP000606730"/>
    </source>
</evidence>
<evidence type="ECO:0000259" key="6">
    <source>
        <dbReference type="PROSITE" id="PS51007"/>
    </source>
</evidence>
<evidence type="ECO:0000256" key="4">
    <source>
        <dbReference type="PROSITE-ProRule" id="PRU00433"/>
    </source>
</evidence>
<gene>
    <name evidence="7" type="ORF">GCM10011517_02190</name>
</gene>
<accession>A0A917AAV8</accession>
<dbReference type="SUPFAM" id="SSF46626">
    <property type="entry name" value="Cytochrome c"/>
    <property type="match status" value="1"/>
</dbReference>
<dbReference type="Proteomes" id="UP000606730">
    <property type="component" value="Unassembled WGS sequence"/>
</dbReference>
<dbReference type="Pfam" id="PF00034">
    <property type="entry name" value="Cytochrom_C"/>
    <property type="match status" value="1"/>
</dbReference>
<reference evidence="7" key="2">
    <citation type="submission" date="2020-09" db="EMBL/GenBank/DDBJ databases">
        <authorList>
            <person name="Sun Q."/>
            <person name="Zhou Y."/>
        </authorList>
    </citation>
    <scope>NUCLEOTIDE SEQUENCE</scope>
    <source>
        <strain evidence="7">CGMCC 1.16012</strain>
    </source>
</reference>
<dbReference type="InterPro" id="IPR036909">
    <property type="entry name" value="Cyt_c-like_dom_sf"/>
</dbReference>
<keyword evidence="5" id="KW-0732">Signal</keyword>
<reference evidence="7" key="1">
    <citation type="journal article" date="2014" name="Int. J. Syst. Evol. Microbiol.">
        <title>Complete genome sequence of Corynebacterium casei LMG S-19264T (=DSM 44701T), isolated from a smear-ripened cheese.</title>
        <authorList>
            <consortium name="US DOE Joint Genome Institute (JGI-PGF)"/>
            <person name="Walter F."/>
            <person name="Albersmeier A."/>
            <person name="Kalinowski J."/>
            <person name="Ruckert C."/>
        </authorList>
    </citation>
    <scope>NUCLEOTIDE SEQUENCE</scope>
    <source>
        <strain evidence="7">CGMCC 1.16012</strain>
    </source>
</reference>
<dbReference type="Gene3D" id="1.10.760.10">
    <property type="entry name" value="Cytochrome c-like domain"/>
    <property type="match status" value="1"/>
</dbReference>
<keyword evidence="2 4" id="KW-0479">Metal-binding</keyword>
<sequence length="140" mass="15137">MKHKLFHYVLPCMFAALSGPALADEAGKAAFQENCAVCHGEAGKGDGYLAQYLNVPLPDLTTIKSRNNDEFPMLDVIHIVDGRTGVRGHGDRPPMAGGEMPIWGDVFKSELAGMAGPYGAETIIRGRVLSIAYYLESIQE</sequence>
<dbReference type="AlphaFoldDB" id="A0A917AAV8"/>
<feature type="signal peptide" evidence="5">
    <location>
        <begin position="1"/>
        <end position="23"/>
    </location>
</feature>
<dbReference type="PROSITE" id="PS51007">
    <property type="entry name" value="CYTC"/>
    <property type="match status" value="1"/>
</dbReference>
<dbReference type="GO" id="GO:0009055">
    <property type="term" value="F:electron transfer activity"/>
    <property type="evidence" value="ECO:0007669"/>
    <property type="project" value="InterPro"/>
</dbReference>
<feature type="domain" description="Cytochrome c" evidence="6">
    <location>
        <begin position="22"/>
        <end position="123"/>
    </location>
</feature>
<dbReference type="GO" id="GO:0046872">
    <property type="term" value="F:metal ion binding"/>
    <property type="evidence" value="ECO:0007669"/>
    <property type="project" value="UniProtKB-KW"/>
</dbReference>
<dbReference type="EMBL" id="BMKN01000001">
    <property type="protein sequence ID" value="GGE38016.1"/>
    <property type="molecule type" value="Genomic_DNA"/>
</dbReference>
<evidence type="ECO:0000256" key="2">
    <source>
        <dbReference type="ARBA" id="ARBA00022723"/>
    </source>
</evidence>
<proteinExistence type="predicted"/>
<comment type="caution">
    <text evidence="7">The sequence shown here is derived from an EMBL/GenBank/DDBJ whole genome shotgun (WGS) entry which is preliminary data.</text>
</comment>
<evidence type="ECO:0000256" key="1">
    <source>
        <dbReference type="ARBA" id="ARBA00022617"/>
    </source>
</evidence>
<feature type="chain" id="PRO_5037689208" description="Cytochrome c domain-containing protein" evidence="5">
    <location>
        <begin position="24"/>
        <end position="140"/>
    </location>
</feature>
<protein>
    <recommendedName>
        <fullName evidence="6">Cytochrome c domain-containing protein</fullName>
    </recommendedName>
</protein>